<comment type="similarity">
    <text evidence="1">Belongs to the 'phage' integrase family.</text>
</comment>
<name>A0A0C4Y776_9BURK</name>
<reference evidence="6 7" key="1">
    <citation type="journal article" date="2015" name="Genome Announc.">
        <title>Complete Genome Sequence of Cupriavidus basilensis 4G11, Isolated from the Oak Ridge Field Research Center Site.</title>
        <authorList>
            <person name="Ray J."/>
            <person name="Waters R.J."/>
            <person name="Skerker J.M."/>
            <person name="Kuehl J.V."/>
            <person name="Price M.N."/>
            <person name="Huang J."/>
            <person name="Chakraborty R."/>
            <person name="Arkin A.P."/>
            <person name="Deutschbauer A."/>
        </authorList>
    </citation>
    <scope>NUCLEOTIDE SEQUENCE [LARGE SCALE GENOMIC DNA]</scope>
    <source>
        <strain evidence="6">4G11</strain>
    </source>
</reference>
<evidence type="ECO:0000256" key="3">
    <source>
        <dbReference type="ARBA" id="ARBA00023125"/>
    </source>
</evidence>
<dbReference type="RefSeq" id="WP_043345041.1">
    <property type="nucleotide sequence ID" value="NZ_CP010536.1"/>
</dbReference>
<dbReference type="EMBL" id="CP010536">
    <property type="protein sequence ID" value="AJG18773.1"/>
    <property type="molecule type" value="Genomic_DNA"/>
</dbReference>
<dbReference type="OrthoDB" id="8662442at2"/>
<evidence type="ECO:0000259" key="5">
    <source>
        <dbReference type="PROSITE" id="PS51898"/>
    </source>
</evidence>
<keyword evidence="2" id="KW-0229">DNA integration</keyword>
<dbReference type="GO" id="GO:0003677">
    <property type="term" value="F:DNA binding"/>
    <property type="evidence" value="ECO:0007669"/>
    <property type="project" value="UniProtKB-KW"/>
</dbReference>
<dbReference type="InterPro" id="IPR010998">
    <property type="entry name" value="Integrase_recombinase_N"/>
</dbReference>
<dbReference type="GO" id="GO:0015074">
    <property type="term" value="P:DNA integration"/>
    <property type="evidence" value="ECO:0007669"/>
    <property type="project" value="UniProtKB-KW"/>
</dbReference>
<dbReference type="PANTHER" id="PTHR30629:SF2">
    <property type="entry name" value="PROPHAGE INTEGRASE INTS-RELATED"/>
    <property type="match status" value="1"/>
</dbReference>
<dbReference type="InterPro" id="IPR013762">
    <property type="entry name" value="Integrase-like_cat_sf"/>
</dbReference>
<dbReference type="GO" id="GO:0006310">
    <property type="term" value="P:DNA recombination"/>
    <property type="evidence" value="ECO:0007669"/>
    <property type="project" value="UniProtKB-KW"/>
</dbReference>
<dbReference type="KEGG" id="cbw:RR42_m1371"/>
<sequence>MGRARKGHKGLPKRVIVNHGAYYFTAPAPMRNPWTGKTQRLIQLCRVDDGEGKMFSRLSELFTDKRLVDGSMPYLCTEWKARKLKRYTDSVQSDYGRMADTISESFRDFFVANVTTKACADFLRDNFSDKANSAQKYANVLRKMFKMAISELGLREDNPCDNLDLSDYQTKRREVLPTHDAIKRIRAAALVGEDKLPTESGPMFQCIIDMAYLVWQRGTDVRNLTESQISDGVIRFKPSKTAGSSGKVVHVVITTHIQVVIDRAKAIKKKYGVKTDYLFPSQAGTPYSKTGLHSMWRRAKSRAKVTDQIVFKDLRALGATDAARDGNDAADIQKRLAHTTAKTTAIYIKEAFPERSEMDVSLPWD</sequence>
<dbReference type="InterPro" id="IPR002104">
    <property type="entry name" value="Integrase_catalytic"/>
</dbReference>
<evidence type="ECO:0000256" key="2">
    <source>
        <dbReference type="ARBA" id="ARBA00022908"/>
    </source>
</evidence>
<dbReference type="InterPro" id="IPR011010">
    <property type="entry name" value="DNA_brk_join_enz"/>
</dbReference>
<proteinExistence type="inferred from homology"/>
<protein>
    <submittedName>
        <fullName evidence="6">Putative integrase</fullName>
    </submittedName>
</protein>
<keyword evidence="4" id="KW-0233">DNA recombination</keyword>
<keyword evidence="3" id="KW-0238">DNA-binding</keyword>
<evidence type="ECO:0000256" key="1">
    <source>
        <dbReference type="ARBA" id="ARBA00008857"/>
    </source>
</evidence>
<accession>A0A0C4Y776</accession>
<organism evidence="6 7">
    <name type="scientific">Cupriavidus basilensis</name>
    <dbReference type="NCBI Taxonomy" id="68895"/>
    <lineage>
        <taxon>Bacteria</taxon>
        <taxon>Pseudomonadati</taxon>
        <taxon>Pseudomonadota</taxon>
        <taxon>Betaproteobacteria</taxon>
        <taxon>Burkholderiales</taxon>
        <taxon>Burkholderiaceae</taxon>
        <taxon>Cupriavidus</taxon>
    </lineage>
</organism>
<evidence type="ECO:0000313" key="7">
    <source>
        <dbReference type="Proteomes" id="UP000031843"/>
    </source>
</evidence>
<dbReference type="AlphaFoldDB" id="A0A0C4Y776"/>
<dbReference type="PROSITE" id="PS51898">
    <property type="entry name" value="TYR_RECOMBINASE"/>
    <property type="match status" value="1"/>
</dbReference>
<dbReference type="Proteomes" id="UP000031843">
    <property type="component" value="Chromosome main"/>
</dbReference>
<evidence type="ECO:0000313" key="6">
    <source>
        <dbReference type="EMBL" id="AJG18773.1"/>
    </source>
</evidence>
<dbReference type="InterPro" id="IPR050808">
    <property type="entry name" value="Phage_Integrase"/>
</dbReference>
<keyword evidence="7" id="KW-1185">Reference proteome</keyword>
<dbReference type="Gene3D" id="1.10.443.10">
    <property type="entry name" value="Intergrase catalytic core"/>
    <property type="match status" value="1"/>
</dbReference>
<evidence type="ECO:0000256" key="4">
    <source>
        <dbReference type="ARBA" id="ARBA00023172"/>
    </source>
</evidence>
<gene>
    <name evidence="6" type="ORF">RR42_m1371</name>
</gene>
<dbReference type="PANTHER" id="PTHR30629">
    <property type="entry name" value="PROPHAGE INTEGRASE"/>
    <property type="match status" value="1"/>
</dbReference>
<dbReference type="Gene3D" id="1.10.150.130">
    <property type="match status" value="1"/>
</dbReference>
<dbReference type="SUPFAM" id="SSF56349">
    <property type="entry name" value="DNA breaking-rejoining enzymes"/>
    <property type="match status" value="1"/>
</dbReference>
<feature type="domain" description="Tyr recombinase" evidence="5">
    <location>
        <begin position="171"/>
        <end position="360"/>
    </location>
</feature>
<dbReference type="STRING" id="68895.RR42_m1371"/>
<dbReference type="Pfam" id="PF00589">
    <property type="entry name" value="Phage_integrase"/>
    <property type="match status" value="1"/>
</dbReference>